<comment type="caution">
    <text evidence="1">The sequence shown here is derived from an EMBL/GenBank/DDBJ whole genome shotgun (WGS) entry which is preliminary data.</text>
</comment>
<dbReference type="EMBL" id="JAWDJW010003671">
    <property type="protein sequence ID" value="KAK3076691.1"/>
    <property type="molecule type" value="Genomic_DNA"/>
</dbReference>
<gene>
    <name evidence="1" type="ORF">LTS18_012324</name>
</gene>
<evidence type="ECO:0000313" key="2">
    <source>
        <dbReference type="Proteomes" id="UP001186974"/>
    </source>
</evidence>
<dbReference type="Proteomes" id="UP001186974">
    <property type="component" value="Unassembled WGS sequence"/>
</dbReference>
<sequence>MYPRKDLAKARATFANILEMGTNVNVPAVFSSMRVIAARPVPHDGAGKGFIIQLDRLEPSTTEAELSAALLHPPLNINLSDKDDHEYGDIAHHIRRLCEGKKYAEHQGQWQLGTATYSLRLQFEDIETAKWAVKTFDKVQIPEIDGVTIYAQRTYSFTVPILSRVMELLWDYIEDLARKRDDFKKVRVARNMPRAAEKPHSTTKTVVLQAFGEDLKILAKVKDVLTKIVEGDIVYDHGGGYLWHDSFAKDEGFRYLNQLGRDHQAFIFRDVDRKRLRVIGRPCNIKQIPYQLRHKVQSLTTDKRVVKLDSAQRRAASKKGGFERIKKAFSDRKITYDFSRSSTSNITFWGSEEELKQAERLLLQPDPVENECTICFTEPENPYHAPCGH</sequence>
<protein>
    <submittedName>
        <fullName evidence="1">Uncharacterized protein</fullName>
    </submittedName>
</protein>
<organism evidence="1 2">
    <name type="scientific">Coniosporium uncinatum</name>
    <dbReference type="NCBI Taxonomy" id="93489"/>
    <lineage>
        <taxon>Eukaryota</taxon>
        <taxon>Fungi</taxon>
        <taxon>Dikarya</taxon>
        <taxon>Ascomycota</taxon>
        <taxon>Pezizomycotina</taxon>
        <taxon>Dothideomycetes</taxon>
        <taxon>Dothideomycetes incertae sedis</taxon>
        <taxon>Coniosporium</taxon>
    </lineage>
</organism>
<keyword evidence="2" id="KW-1185">Reference proteome</keyword>
<evidence type="ECO:0000313" key="1">
    <source>
        <dbReference type="EMBL" id="KAK3076691.1"/>
    </source>
</evidence>
<feature type="non-terminal residue" evidence="1">
    <location>
        <position position="389"/>
    </location>
</feature>
<name>A0ACC3DJL3_9PEZI</name>
<reference evidence="1" key="1">
    <citation type="submission" date="2024-09" db="EMBL/GenBank/DDBJ databases">
        <title>Black Yeasts Isolated from many extreme environments.</title>
        <authorList>
            <person name="Coleine C."/>
            <person name="Stajich J.E."/>
            <person name="Selbmann L."/>
        </authorList>
    </citation>
    <scope>NUCLEOTIDE SEQUENCE</scope>
    <source>
        <strain evidence="1">CCFEE 5737</strain>
    </source>
</reference>
<proteinExistence type="predicted"/>
<accession>A0ACC3DJL3</accession>